<name>A0A6P1CK01_RHITR</name>
<dbReference type="InterPro" id="IPR001173">
    <property type="entry name" value="Glyco_trans_2-like"/>
</dbReference>
<dbReference type="InterPro" id="IPR029044">
    <property type="entry name" value="Nucleotide-diphossugar_trans"/>
</dbReference>
<protein>
    <submittedName>
        <fullName evidence="2">Glycosyltransferase family 2 protein</fullName>
    </submittedName>
</protein>
<dbReference type="RefSeq" id="WP_015342226.1">
    <property type="nucleotide sequence ID" value="NZ_JAADZA010000062.1"/>
</dbReference>
<reference evidence="2 3" key="1">
    <citation type="submission" date="2020-02" db="EMBL/GenBank/DDBJ databases">
        <title>Draft genome sequence of Rhizobium tropici.</title>
        <authorList>
            <person name="Khayi S."/>
            <person name="Jemo M."/>
        </authorList>
    </citation>
    <scope>NUCLEOTIDE SEQUENCE [LARGE SCALE GENOMIC DNA]</scope>
    <source>
        <strain evidence="2 3">A12</strain>
    </source>
</reference>
<accession>A0A6P1CK01</accession>
<comment type="caution">
    <text evidence="2">The sequence shown here is derived from an EMBL/GenBank/DDBJ whole genome shotgun (WGS) entry which is preliminary data.</text>
</comment>
<gene>
    <name evidence="2" type="ORF">GXW80_29230</name>
</gene>
<evidence type="ECO:0000313" key="3">
    <source>
        <dbReference type="Proteomes" id="UP000471190"/>
    </source>
</evidence>
<dbReference type="PANTHER" id="PTHR43685">
    <property type="entry name" value="GLYCOSYLTRANSFERASE"/>
    <property type="match status" value="1"/>
</dbReference>
<dbReference type="GO" id="GO:0016740">
    <property type="term" value="F:transferase activity"/>
    <property type="evidence" value="ECO:0007669"/>
    <property type="project" value="UniProtKB-KW"/>
</dbReference>
<organism evidence="2 3">
    <name type="scientific">Rhizobium tropici</name>
    <dbReference type="NCBI Taxonomy" id="398"/>
    <lineage>
        <taxon>Bacteria</taxon>
        <taxon>Pseudomonadati</taxon>
        <taxon>Pseudomonadota</taxon>
        <taxon>Alphaproteobacteria</taxon>
        <taxon>Hyphomicrobiales</taxon>
        <taxon>Rhizobiaceae</taxon>
        <taxon>Rhizobium/Agrobacterium group</taxon>
        <taxon>Rhizobium</taxon>
    </lineage>
</organism>
<dbReference type="InterPro" id="IPR050834">
    <property type="entry name" value="Glycosyltransf_2"/>
</dbReference>
<proteinExistence type="predicted"/>
<dbReference type="PANTHER" id="PTHR43685:SF2">
    <property type="entry name" value="GLYCOSYLTRANSFERASE 2-LIKE DOMAIN-CONTAINING PROTEIN"/>
    <property type="match status" value="1"/>
</dbReference>
<dbReference type="SUPFAM" id="SSF53448">
    <property type="entry name" value="Nucleotide-diphospho-sugar transferases"/>
    <property type="match status" value="1"/>
</dbReference>
<dbReference type="Proteomes" id="UP000471190">
    <property type="component" value="Unassembled WGS sequence"/>
</dbReference>
<keyword evidence="2" id="KW-0808">Transferase</keyword>
<dbReference type="Pfam" id="PF00535">
    <property type="entry name" value="Glycos_transf_2"/>
    <property type="match status" value="1"/>
</dbReference>
<dbReference type="CDD" id="cd00761">
    <property type="entry name" value="Glyco_tranf_GTA_type"/>
    <property type="match status" value="1"/>
</dbReference>
<dbReference type="Gene3D" id="3.90.550.10">
    <property type="entry name" value="Spore Coat Polysaccharide Biosynthesis Protein SpsA, Chain A"/>
    <property type="match status" value="1"/>
</dbReference>
<feature type="domain" description="Glycosyltransferase 2-like" evidence="1">
    <location>
        <begin position="20"/>
        <end position="157"/>
    </location>
</feature>
<dbReference type="AlphaFoldDB" id="A0A6P1CK01"/>
<evidence type="ECO:0000313" key="2">
    <source>
        <dbReference type="EMBL" id="NEV15054.1"/>
    </source>
</evidence>
<sequence>MQLSPVFSAGDYERTICVGTVTRARPQMLSNLLKSYSRMNVPDGVRLHFIIIENNETASLGQAIEDFREQVPKSSVQYELETQLGIAFARNRALEAALTSDGDLLTFADDDEVVAEDWLEQLLAARDAQDCDIVASPVRFAPPPPAASRWNRMVWSGMNRMNRNSEAKSIRLLEMGKAKHIKLATGSWMGKLEFFRRTGLRFDNTLGLAGGEDWQLWTDALKLGACTTWTPHAICHETVPVERLTLQYQYRRSRDHSSILIKRRNSKGSKKGWLQLFASILGRIWTLSYCILAAPLTGGRTLVRAASCLGSIVGLLQGRLGYTSPHYQMTSGF</sequence>
<evidence type="ECO:0000259" key="1">
    <source>
        <dbReference type="Pfam" id="PF00535"/>
    </source>
</evidence>
<dbReference type="EMBL" id="JAADZA010000062">
    <property type="protein sequence ID" value="NEV15054.1"/>
    <property type="molecule type" value="Genomic_DNA"/>
</dbReference>